<protein>
    <recommendedName>
        <fullName evidence="4">Helix-turn-helix domain-containing protein</fullName>
    </recommendedName>
</protein>
<organism evidence="2 3">
    <name type="scientific">Methylobacterium platani</name>
    <dbReference type="NCBI Taxonomy" id="427683"/>
    <lineage>
        <taxon>Bacteria</taxon>
        <taxon>Pseudomonadati</taxon>
        <taxon>Pseudomonadota</taxon>
        <taxon>Alphaproteobacteria</taxon>
        <taxon>Hyphomicrobiales</taxon>
        <taxon>Methylobacteriaceae</taxon>
        <taxon>Methylobacterium</taxon>
    </lineage>
</organism>
<accession>A0A179S547</accession>
<dbReference type="RefSeq" id="WP_048432638.1">
    <property type="nucleotide sequence ID" value="NZ_LWHQ01000039.1"/>
</dbReference>
<evidence type="ECO:0000313" key="2">
    <source>
        <dbReference type="EMBL" id="OAS22207.1"/>
    </source>
</evidence>
<dbReference type="STRING" id="427683.A5481_19760"/>
<comment type="caution">
    <text evidence="2">The sequence shown here is derived from an EMBL/GenBank/DDBJ whole genome shotgun (WGS) entry which is preliminary data.</text>
</comment>
<sequence>MSVVAARWAKRQRVRTTCRVVLNALADYADKAGRCWPSQATLAVETGLAVRTIRLVLAELTAAGIIARTHRGNGMGGRATDLIVLSLEGDFDLVAVPVEPLDEPEPAHSAACDLPADDAAKSGDSYRHIKDGLAASHGRVSGTTCRGKNLPRTTMNLIPSREKRFQDVEQVGATRRPGPPFDPFGDDAFGPSSPLGLDSPAWDDLDVAAGSDR</sequence>
<dbReference type="Proteomes" id="UP000078316">
    <property type="component" value="Unassembled WGS sequence"/>
</dbReference>
<name>A0A179S547_9HYPH</name>
<dbReference type="EMBL" id="LWHQ01000039">
    <property type="protein sequence ID" value="OAS22207.1"/>
    <property type="molecule type" value="Genomic_DNA"/>
</dbReference>
<dbReference type="InterPro" id="IPR036388">
    <property type="entry name" value="WH-like_DNA-bd_sf"/>
</dbReference>
<feature type="region of interest" description="Disordered" evidence="1">
    <location>
        <begin position="159"/>
        <end position="213"/>
    </location>
</feature>
<reference evidence="2 3" key="1">
    <citation type="submission" date="2016-04" db="EMBL/GenBank/DDBJ databases">
        <authorList>
            <person name="Evans L.H."/>
            <person name="Alamgir A."/>
            <person name="Owens N."/>
            <person name="Weber N.D."/>
            <person name="Virtaneva K."/>
            <person name="Barbian K."/>
            <person name="Babar A."/>
            <person name="Rosenke K."/>
        </authorList>
    </citation>
    <scope>NUCLEOTIDE SEQUENCE [LARGE SCALE GENOMIC DNA]</scope>
    <source>
        <strain evidence="2 3">PMB02</strain>
    </source>
</reference>
<evidence type="ECO:0000256" key="1">
    <source>
        <dbReference type="SAM" id="MobiDB-lite"/>
    </source>
</evidence>
<proteinExistence type="predicted"/>
<gene>
    <name evidence="2" type="ORF">A5481_19760</name>
</gene>
<dbReference type="OrthoDB" id="7862895at2"/>
<evidence type="ECO:0008006" key="4">
    <source>
        <dbReference type="Google" id="ProtNLM"/>
    </source>
</evidence>
<dbReference type="Pfam" id="PF13730">
    <property type="entry name" value="HTH_36"/>
    <property type="match status" value="1"/>
</dbReference>
<evidence type="ECO:0000313" key="3">
    <source>
        <dbReference type="Proteomes" id="UP000078316"/>
    </source>
</evidence>
<dbReference type="Gene3D" id="1.10.10.10">
    <property type="entry name" value="Winged helix-like DNA-binding domain superfamily/Winged helix DNA-binding domain"/>
    <property type="match status" value="1"/>
</dbReference>
<dbReference type="AlphaFoldDB" id="A0A179S547"/>